<evidence type="ECO:0000256" key="1">
    <source>
        <dbReference type="SAM" id="MobiDB-lite"/>
    </source>
</evidence>
<evidence type="ECO:0000313" key="2">
    <source>
        <dbReference type="EMBL" id="GMF12727.1"/>
    </source>
</evidence>
<protein>
    <submittedName>
        <fullName evidence="2">Unnamed protein product</fullName>
    </submittedName>
</protein>
<gene>
    <name evidence="2" type="ORF">Plil01_000329600</name>
</gene>
<feature type="compositionally biased region" description="Basic and acidic residues" evidence="1">
    <location>
        <begin position="713"/>
        <end position="728"/>
    </location>
</feature>
<dbReference type="Proteomes" id="UP001165083">
    <property type="component" value="Unassembled WGS sequence"/>
</dbReference>
<feature type="region of interest" description="Disordered" evidence="1">
    <location>
        <begin position="504"/>
        <end position="539"/>
    </location>
</feature>
<feature type="compositionally biased region" description="Acidic residues" evidence="1">
    <location>
        <begin position="983"/>
        <end position="1001"/>
    </location>
</feature>
<dbReference type="AlphaFoldDB" id="A0A9W6THC1"/>
<comment type="caution">
    <text evidence="2">The sequence shown here is derived from an EMBL/GenBank/DDBJ whole genome shotgun (WGS) entry which is preliminary data.</text>
</comment>
<keyword evidence="3" id="KW-1185">Reference proteome</keyword>
<name>A0A9W6THC1_9STRA</name>
<feature type="region of interest" description="Disordered" evidence="1">
    <location>
        <begin position="958"/>
        <end position="1020"/>
    </location>
</feature>
<feature type="region of interest" description="Disordered" evidence="1">
    <location>
        <begin position="1057"/>
        <end position="1098"/>
    </location>
</feature>
<feature type="region of interest" description="Disordered" evidence="1">
    <location>
        <begin position="702"/>
        <end position="728"/>
    </location>
</feature>
<dbReference type="EMBL" id="BSXW01000130">
    <property type="protein sequence ID" value="GMF12727.1"/>
    <property type="molecule type" value="Genomic_DNA"/>
</dbReference>
<feature type="compositionally biased region" description="Basic and acidic residues" evidence="1">
    <location>
        <begin position="852"/>
        <end position="871"/>
    </location>
</feature>
<dbReference type="OrthoDB" id="298589at2759"/>
<feature type="compositionally biased region" description="Basic and acidic residues" evidence="1">
    <location>
        <begin position="1062"/>
        <end position="1074"/>
    </location>
</feature>
<feature type="compositionally biased region" description="Basic residues" evidence="1">
    <location>
        <begin position="702"/>
        <end position="711"/>
    </location>
</feature>
<evidence type="ECO:0000313" key="3">
    <source>
        <dbReference type="Proteomes" id="UP001165083"/>
    </source>
</evidence>
<organism evidence="2 3">
    <name type="scientific">Phytophthora lilii</name>
    <dbReference type="NCBI Taxonomy" id="2077276"/>
    <lineage>
        <taxon>Eukaryota</taxon>
        <taxon>Sar</taxon>
        <taxon>Stramenopiles</taxon>
        <taxon>Oomycota</taxon>
        <taxon>Peronosporomycetes</taxon>
        <taxon>Peronosporales</taxon>
        <taxon>Peronosporaceae</taxon>
        <taxon>Phytophthora</taxon>
    </lineage>
</organism>
<feature type="region of interest" description="Disordered" evidence="1">
    <location>
        <begin position="290"/>
        <end position="314"/>
    </location>
</feature>
<accession>A0A9W6THC1</accession>
<proteinExistence type="predicted"/>
<feature type="compositionally biased region" description="Basic and acidic residues" evidence="1">
    <location>
        <begin position="1002"/>
        <end position="1016"/>
    </location>
</feature>
<sequence>MATPLPLEGDGLVENLFHYLWTTDDLGGGPRVSVPPTVVYRGSQPVAWYFTSRKSGRIKRKHRANLTAAHIEHSFTKRKALTDIVAYYIYLPKAVSTNPAIEYFDAEALREFLFKRPEIPHSSPGSLQSAGILQQLALPKGACNSTLRAIWSPKLCLLERRINMHAIHDARFSVYERGVTFEEGGGAEALSRPEPVRGSMLPGMVQQLCERVVDHVTRVSYHKFRIARMVLRLQVDADDRLWLLWSSSLRLQPPLAPATPLSPDMPSGEAGIRPLDIVSDAKVPTFAFAQGSGGGPVSLTSTSSPEMDEDPRSGQTRCASCAQLVAHRALLPTTYKAVLAHFQQVLKFLRERVNEENQVAIEWPPHDRVVQQAGGVGFGILRHLKSVGSSSDDSGMAKVGSGMRMWQGRELLVPPVIRYLHPTLRAEDFARHRHDPIFLHKTVGVCERCCLVYADYATASLEANALGIRSSASAPALLRPVREKPKHTEYFDDESPDSLALTTAHLNSPLPRGTSKTKPPASAWKPVTNDDSQRRKSVKYRVGHRSTLHSLPIAPMLPPRIETFEPGDNDALRIPDGLLDDGSPQHQQQQREEAFFRELYQQKDTVKRGGHALRHILEAADCLSKAKPQHRLAALGDSSQIGQSQSTGALVGAITELKLGKKPGKSPYSVVQRIRGAESGKIQSKNQAADNASPVKSLIKSKVKHAKKSRSKQAQEKSESGAERSRFISSREKRAAAAHRGYLVAALSDAQVQTLASLVIPTAPAIDAASIEHDTEEALYLQKRKSDHVEKSSTMHEDDQISQVIEQKQEQELVDYDEGNDHDQEHFETQPNDQEYEDVLVDPTFQLENRERQVQQKGERAELEHDQDGDNKTASISFEPDTALMHGETNVIDDEQDIIQDGECFEAQTNVTAPLKNAESILEERQNEIQLLSDEQGECKPDLPHKDEHVDYQPYQIKMPDEESRFSLVDEDEIKQPEHVEHQEDEAQDEYQDEYEDPDLEIEQRHRNKEDQDHHHNFVPPVEANNLTAHNEAVPEHHFLEEAHELIATALSSVSVDADDSSNEHKIGQDHDDNGGNSGRSILSPQPPPLTALENDSSDDAVIEADTAVAAAIALPLSDESSSATSDK</sequence>
<feature type="region of interest" description="Disordered" evidence="1">
    <location>
        <begin position="852"/>
        <end position="874"/>
    </location>
</feature>
<reference evidence="2" key="1">
    <citation type="submission" date="2023-04" db="EMBL/GenBank/DDBJ databases">
        <title>Phytophthora lilii NBRC 32176.</title>
        <authorList>
            <person name="Ichikawa N."/>
            <person name="Sato H."/>
            <person name="Tonouchi N."/>
        </authorList>
    </citation>
    <scope>NUCLEOTIDE SEQUENCE</scope>
    <source>
        <strain evidence="2">NBRC 32176</strain>
    </source>
</reference>